<reference evidence="1" key="1">
    <citation type="submission" date="2019-03" db="EMBL/GenBank/DDBJ databases">
        <title>Single cell metagenomics reveals metabolic interactions within the superorganism composed of flagellate Streblomastix strix and complex community of Bacteroidetes bacteria on its surface.</title>
        <authorList>
            <person name="Treitli S.C."/>
            <person name="Kolisko M."/>
            <person name="Husnik F."/>
            <person name="Keeling P."/>
            <person name="Hampl V."/>
        </authorList>
    </citation>
    <scope>NUCLEOTIDE SEQUENCE</scope>
    <source>
        <strain evidence="1">STM</strain>
    </source>
</reference>
<dbReference type="EMBL" id="SNRY01001044">
    <property type="protein sequence ID" value="KAA6334023.1"/>
    <property type="molecule type" value="Genomic_DNA"/>
</dbReference>
<accession>A0A5J4RLR3</accession>
<comment type="caution">
    <text evidence="1">The sequence shown here is derived from an EMBL/GenBank/DDBJ whole genome shotgun (WGS) entry which is preliminary data.</text>
</comment>
<sequence length="178" mass="20805">MLIEGFDQVGTMATIYNYPYYPQHLEKLGFEKDADWVEYKIIIPDSLPDKHRRIAELMQQKYNLKIKKFTSSKKLATDYGQAIFELVNEAYQSLYSFSPLSPKQIEQYIKMYLPIINLQMISLVTDANDKLVAIGLSMPSLSKALQKAKGKLFPVGWYYLLKALYFKRDYEVLDLLFF</sequence>
<gene>
    <name evidence="1" type="ORF">EZS27_017624</name>
</gene>
<dbReference type="InterPro" id="IPR016181">
    <property type="entry name" value="Acyl_CoA_acyltransferase"/>
</dbReference>
<protein>
    <submittedName>
        <fullName evidence="1">Uncharacterized protein</fullName>
    </submittedName>
</protein>
<dbReference type="InterPro" id="IPR039968">
    <property type="entry name" value="BcerS-like"/>
</dbReference>
<name>A0A5J4RLR3_9ZZZZ</name>
<evidence type="ECO:0000313" key="1">
    <source>
        <dbReference type="EMBL" id="KAA6334023.1"/>
    </source>
</evidence>
<dbReference type="PANTHER" id="PTHR41368">
    <property type="entry name" value="PROTEIN YGHO"/>
    <property type="match status" value="1"/>
</dbReference>
<dbReference type="SUPFAM" id="SSF55729">
    <property type="entry name" value="Acyl-CoA N-acyltransferases (Nat)"/>
    <property type="match status" value="1"/>
</dbReference>
<dbReference type="AlphaFoldDB" id="A0A5J4RLR3"/>
<dbReference type="PANTHER" id="PTHR41368:SF1">
    <property type="entry name" value="PROTEIN YGHO"/>
    <property type="match status" value="1"/>
</dbReference>
<proteinExistence type="predicted"/>
<organism evidence="1">
    <name type="scientific">termite gut metagenome</name>
    <dbReference type="NCBI Taxonomy" id="433724"/>
    <lineage>
        <taxon>unclassified sequences</taxon>
        <taxon>metagenomes</taxon>
        <taxon>organismal metagenomes</taxon>
    </lineage>
</organism>